<keyword evidence="1" id="KW-1133">Transmembrane helix</keyword>
<evidence type="ECO:0008006" key="4">
    <source>
        <dbReference type="Google" id="ProtNLM"/>
    </source>
</evidence>
<dbReference type="Gene3D" id="3.40.50.1820">
    <property type="entry name" value="alpha/beta hydrolase"/>
    <property type="match status" value="1"/>
</dbReference>
<dbReference type="Proteomes" id="UP000034154">
    <property type="component" value="Unassembled WGS sequence"/>
</dbReference>
<organism evidence="2 3">
    <name type="scientific">Candidatus Uhrbacteria bacterium GW2011_GWF2_44_350</name>
    <dbReference type="NCBI Taxonomy" id="1619000"/>
    <lineage>
        <taxon>Bacteria</taxon>
        <taxon>Candidatus Uhriibacteriota</taxon>
    </lineage>
</organism>
<dbReference type="SUPFAM" id="SSF53474">
    <property type="entry name" value="alpha/beta-Hydrolases"/>
    <property type="match status" value="1"/>
</dbReference>
<accession>A0A0G1MCF8</accession>
<protein>
    <recommendedName>
        <fullName evidence="4">Serine aminopeptidase S33 domain-containing protein</fullName>
    </recommendedName>
</protein>
<comment type="caution">
    <text evidence="2">The sequence shown here is derived from an EMBL/GenBank/DDBJ whole genome shotgun (WGS) entry which is preliminary data.</text>
</comment>
<proteinExistence type="predicted"/>
<evidence type="ECO:0000256" key="1">
    <source>
        <dbReference type="SAM" id="Phobius"/>
    </source>
</evidence>
<sequence length="323" mass="35617">MEIKNTNLLLLIVGAIVLVSAIIVGFFLFRDFFEESKENTLIKPETFKESETAKNSWRRGQEQDEFWVVNPNSNTELLVKLFYPQNFEENDSIDLLVLVPGGNSNSTSFTSGSKNAASLTEAGLAILIFDPDGRGESEGEENQNGYVQQDGLAAIIEFAAKDLPDAKINKIGVVSFSFGVSMASGALSRYPNLPVSFYIDWEGPVDRNDFAGCDNDRVGHLRNKVDCGDEAFFAEREAVNFIPKLEIPYWRLQSETDHAQPDVLSAVRAINAALGGSVPLVGLNENEIKASLSETAPPSMIPDVLDKRLMTEVEKIAEKLFSR</sequence>
<dbReference type="AlphaFoldDB" id="A0A0G1MCF8"/>
<dbReference type="EMBL" id="LCJB01000052">
    <property type="protein sequence ID" value="KKT69594.1"/>
    <property type="molecule type" value="Genomic_DNA"/>
</dbReference>
<dbReference type="InterPro" id="IPR029058">
    <property type="entry name" value="AB_hydrolase_fold"/>
</dbReference>
<keyword evidence="1" id="KW-0472">Membrane</keyword>
<evidence type="ECO:0000313" key="3">
    <source>
        <dbReference type="Proteomes" id="UP000034154"/>
    </source>
</evidence>
<gene>
    <name evidence="2" type="ORF">UW63_C0052G0003</name>
</gene>
<reference evidence="2 3" key="1">
    <citation type="journal article" date="2015" name="Nature">
        <title>rRNA introns, odd ribosomes, and small enigmatic genomes across a large radiation of phyla.</title>
        <authorList>
            <person name="Brown C.T."/>
            <person name="Hug L.A."/>
            <person name="Thomas B.C."/>
            <person name="Sharon I."/>
            <person name="Castelle C.J."/>
            <person name="Singh A."/>
            <person name="Wilkins M.J."/>
            <person name="Williams K.H."/>
            <person name="Banfield J.F."/>
        </authorList>
    </citation>
    <scope>NUCLEOTIDE SEQUENCE [LARGE SCALE GENOMIC DNA]</scope>
</reference>
<name>A0A0G1MCF8_9BACT</name>
<feature type="transmembrane region" description="Helical" evidence="1">
    <location>
        <begin position="7"/>
        <end position="29"/>
    </location>
</feature>
<keyword evidence="1" id="KW-0812">Transmembrane</keyword>
<evidence type="ECO:0000313" key="2">
    <source>
        <dbReference type="EMBL" id="KKT69594.1"/>
    </source>
</evidence>